<reference evidence="14 15" key="1">
    <citation type="journal article" date="2018" name="Int. J. Syst. Evol. Microbiol.">
        <title>Pseudooceanicola lipolyticus sp. nov., a marine alphaproteobacterium, reclassification of Oceanicola flagellatus as Pseudooceanicola flagellatus comb. nov. and emended description of the genus Pseudooceanicola.</title>
        <authorList>
            <person name="Huang M.-M."/>
            <person name="Guo L.-L."/>
            <person name="Wu Y.-H."/>
            <person name="Lai Q.-L."/>
            <person name="Shao Z.-Z."/>
            <person name="Wang C.-S."/>
            <person name="Wu M."/>
            <person name="Xu X.-W."/>
        </authorList>
    </citation>
    <scope>NUCLEOTIDE SEQUENCE [LARGE SCALE GENOMIC DNA]</scope>
    <source>
        <strain evidence="14 15">157</strain>
    </source>
</reference>
<dbReference type="SUPFAM" id="SSF55874">
    <property type="entry name" value="ATPase domain of HSP90 chaperone/DNA topoisomerase II/histidine kinase"/>
    <property type="match status" value="1"/>
</dbReference>
<evidence type="ECO:0000256" key="12">
    <source>
        <dbReference type="SAM" id="Phobius"/>
    </source>
</evidence>
<dbReference type="SMART" id="SM00388">
    <property type="entry name" value="HisKA"/>
    <property type="match status" value="1"/>
</dbReference>
<dbReference type="CDD" id="cd16922">
    <property type="entry name" value="HATPase_EvgS-ArcB-TorS-like"/>
    <property type="match status" value="1"/>
</dbReference>
<dbReference type="InterPro" id="IPR050736">
    <property type="entry name" value="Sensor_HK_Regulatory"/>
</dbReference>
<dbReference type="InterPro" id="IPR005467">
    <property type="entry name" value="His_kinase_dom"/>
</dbReference>
<dbReference type="GO" id="GO:0005886">
    <property type="term" value="C:plasma membrane"/>
    <property type="evidence" value="ECO:0007669"/>
    <property type="project" value="UniProtKB-SubCell"/>
</dbReference>
<keyword evidence="9" id="KW-0067">ATP-binding</keyword>
<evidence type="ECO:0000256" key="4">
    <source>
        <dbReference type="ARBA" id="ARBA00022475"/>
    </source>
</evidence>
<dbReference type="PRINTS" id="PR00344">
    <property type="entry name" value="BCTRLSENSOR"/>
</dbReference>
<keyword evidence="10" id="KW-0902">Two-component regulatory system</keyword>
<dbReference type="Gene3D" id="1.10.287.130">
    <property type="match status" value="1"/>
</dbReference>
<dbReference type="CDD" id="cd00082">
    <property type="entry name" value="HisKA"/>
    <property type="match status" value="1"/>
</dbReference>
<dbReference type="EMBL" id="PGTB01000052">
    <property type="protein sequence ID" value="PJE36199.1"/>
    <property type="molecule type" value="Genomic_DNA"/>
</dbReference>
<dbReference type="Gene3D" id="3.30.565.10">
    <property type="entry name" value="Histidine kinase-like ATPase, C-terminal domain"/>
    <property type="match status" value="1"/>
</dbReference>
<keyword evidence="15" id="KW-1185">Reference proteome</keyword>
<dbReference type="InterPro" id="IPR003594">
    <property type="entry name" value="HATPase_dom"/>
</dbReference>
<keyword evidence="8" id="KW-0418">Kinase</keyword>
<dbReference type="PROSITE" id="PS50109">
    <property type="entry name" value="HIS_KIN"/>
    <property type="match status" value="1"/>
</dbReference>
<protein>
    <recommendedName>
        <fullName evidence="3">histidine kinase</fullName>
        <ecNumber evidence="3">2.7.13.3</ecNumber>
    </recommendedName>
</protein>
<dbReference type="SMART" id="SM00387">
    <property type="entry name" value="HATPase_c"/>
    <property type="match status" value="1"/>
</dbReference>
<dbReference type="InterPro" id="IPR036097">
    <property type="entry name" value="HisK_dim/P_sf"/>
</dbReference>
<comment type="catalytic activity">
    <reaction evidence="1">
        <text>ATP + protein L-histidine = ADP + protein N-phospho-L-histidine.</text>
        <dbReference type="EC" id="2.7.13.3"/>
    </reaction>
</comment>
<proteinExistence type="predicted"/>
<evidence type="ECO:0000256" key="5">
    <source>
        <dbReference type="ARBA" id="ARBA00022553"/>
    </source>
</evidence>
<keyword evidence="12" id="KW-1133">Transmembrane helix</keyword>
<accession>A0A2M8J0A7</accession>
<evidence type="ECO:0000256" key="10">
    <source>
        <dbReference type="ARBA" id="ARBA00023012"/>
    </source>
</evidence>
<comment type="caution">
    <text evidence="14">The sequence shown here is derived from an EMBL/GenBank/DDBJ whole genome shotgun (WGS) entry which is preliminary data.</text>
</comment>
<evidence type="ECO:0000256" key="8">
    <source>
        <dbReference type="ARBA" id="ARBA00022777"/>
    </source>
</evidence>
<evidence type="ECO:0000256" key="7">
    <source>
        <dbReference type="ARBA" id="ARBA00022741"/>
    </source>
</evidence>
<dbReference type="PANTHER" id="PTHR43711">
    <property type="entry name" value="TWO-COMPONENT HISTIDINE KINASE"/>
    <property type="match status" value="1"/>
</dbReference>
<dbReference type="OrthoDB" id="7179697at2"/>
<name>A0A2M8J0A7_9RHOB</name>
<dbReference type="FunFam" id="3.30.565.10:FF:000023">
    <property type="entry name" value="PAS domain-containing sensor histidine kinase"/>
    <property type="match status" value="1"/>
</dbReference>
<dbReference type="InterPro" id="IPR036890">
    <property type="entry name" value="HATPase_C_sf"/>
</dbReference>
<dbReference type="GO" id="GO:0005524">
    <property type="term" value="F:ATP binding"/>
    <property type="evidence" value="ECO:0007669"/>
    <property type="project" value="UniProtKB-KW"/>
</dbReference>
<evidence type="ECO:0000256" key="2">
    <source>
        <dbReference type="ARBA" id="ARBA00004236"/>
    </source>
</evidence>
<evidence type="ECO:0000256" key="11">
    <source>
        <dbReference type="ARBA" id="ARBA00023136"/>
    </source>
</evidence>
<evidence type="ECO:0000256" key="9">
    <source>
        <dbReference type="ARBA" id="ARBA00022840"/>
    </source>
</evidence>
<keyword evidence="5" id="KW-0597">Phosphoprotein</keyword>
<dbReference type="InterPro" id="IPR004358">
    <property type="entry name" value="Sig_transdc_His_kin-like_C"/>
</dbReference>
<dbReference type="SUPFAM" id="SSF47384">
    <property type="entry name" value="Homodimeric domain of signal transducing histidine kinase"/>
    <property type="match status" value="1"/>
</dbReference>
<dbReference type="EC" id="2.7.13.3" evidence="3"/>
<sequence>MRIPTRKIRAALLIPFFGATLLCAGVLLTLNKHVKTVNVAEQSDPLWITSQLQFEFLRLKESINNYAFGEVSPADVELRFNIAWSRIDVIMSGRMSVLTDELNVDNAPIHALKTTFEQLESEILAFPPSEASLAERSQAARAVIGQLNAHDLELRDFSLELAQSKARLMADFRTVVVSLSHEIAYLLLLIFLLVVIFTAFLGLELQESRANAKNMEMLARQAESASEAKDKFMSAVSHELRTPLTSILGGIQLLRAAYRDALDEKAFKIVEIAQRNCERLLALVNDILDAQSILAGKVHLNKEAMDLNTLVESAVEDCQAYASRLDVAYEFDRKDRELFAVVDQGRITQVLTNLLSNAAKFTSKGDKIRVRAEETGDWIKVEVQDHGRGIPESEFPNIFTRFHQVSPGESGSTKSSGLGLSISKQLIEMHGGQIGFESVLGRGSTFWFKLKKGRKPQNCSETKPQKVLKAANA</sequence>
<dbReference type="PANTHER" id="PTHR43711:SF31">
    <property type="entry name" value="HISTIDINE KINASE"/>
    <property type="match status" value="1"/>
</dbReference>
<evidence type="ECO:0000256" key="3">
    <source>
        <dbReference type="ARBA" id="ARBA00012438"/>
    </source>
</evidence>
<dbReference type="Pfam" id="PF02518">
    <property type="entry name" value="HATPase_c"/>
    <property type="match status" value="1"/>
</dbReference>
<evidence type="ECO:0000256" key="1">
    <source>
        <dbReference type="ARBA" id="ARBA00000085"/>
    </source>
</evidence>
<gene>
    <name evidence="14" type="ORF">CVM52_13265</name>
</gene>
<evidence type="ECO:0000313" key="14">
    <source>
        <dbReference type="EMBL" id="PJE36199.1"/>
    </source>
</evidence>
<dbReference type="Proteomes" id="UP000231553">
    <property type="component" value="Unassembled WGS sequence"/>
</dbReference>
<dbReference type="GO" id="GO:0000155">
    <property type="term" value="F:phosphorelay sensor kinase activity"/>
    <property type="evidence" value="ECO:0007669"/>
    <property type="project" value="InterPro"/>
</dbReference>
<keyword evidence="7" id="KW-0547">Nucleotide-binding</keyword>
<keyword evidence="12" id="KW-0812">Transmembrane</keyword>
<feature type="domain" description="Histidine kinase" evidence="13">
    <location>
        <begin position="235"/>
        <end position="454"/>
    </location>
</feature>
<organism evidence="14 15">
    <name type="scientific">Pseudooceanicola lipolyticus</name>
    <dbReference type="NCBI Taxonomy" id="2029104"/>
    <lineage>
        <taxon>Bacteria</taxon>
        <taxon>Pseudomonadati</taxon>
        <taxon>Pseudomonadota</taxon>
        <taxon>Alphaproteobacteria</taxon>
        <taxon>Rhodobacterales</taxon>
        <taxon>Paracoccaceae</taxon>
        <taxon>Pseudooceanicola</taxon>
    </lineage>
</organism>
<dbReference type="InterPro" id="IPR003661">
    <property type="entry name" value="HisK_dim/P_dom"/>
</dbReference>
<keyword evidence="11 12" id="KW-0472">Membrane</keyword>
<evidence type="ECO:0000259" key="13">
    <source>
        <dbReference type="PROSITE" id="PS50109"/>
    </source>
</evidence>
<keyword evidence="4" id="KW-1003">Cell membrane</keyword>
<keyword evidence="6" id="KW-0808">Transferase</keyword>
<evidence type="ECO:0000256" key="6">
    <source>
        <dbReference type="ARBA" id="ARBA00022679"/>
    </source>
</evidence>
<feature type="transmembrane region" description="Helical" evidence="12">
    <location>
        <begin position="183"/>
        <end position="203"/>
    </location>
</feature>
<comment type="subcellular location">
    <subcellularLocation>
        <location evidence="2">Cell membrane</location>
    </subcellularLocation>
</comment>
<evidence type="ECO:0000313" key="15">
    <source>
        <dbReference type="Proteomes" id="UP000231553"/>
    </source>
</evidence>
<dbReference type="RefSeq" id="WP_100162977.1">
    <property type="nucleotide sequence ID" value="NZ_PGTB01000052.1"/>
</dbReference>
<dbReference type="AlphaFoldDB" id="A0A2M8J0A7"/>
<dbReference type="Pfam" id="PF00512">
    <property type="entry name" value="HisKA"/>
    <property type="match status" value="1"/>
</dbReference>